<dbReference type="PROSITE" id="PS51257">
    <property type="entry name" value="PROKAR_LIPOPROTEIN"/>
    <property type="match status" value="1"/>
</dbReference>
<name>A0A377ANL2_ECOLX</name>
<dbReference type="GO" id="GO:0003677">
    <property type="term" value="F:DNA binding"/>
    <property type="evidence" value="ECO:0007669"/>
    <property type="project" value="InterPro"/>
</dbReference>
<evidence type="ECO:0000313" key="3">
    <source>
        <dbReference type="Proteomes" id="UP000254052"/>
    </source>
</evidence>
<accession>A0A377ANL2</accession>
<dbReference type="Gene3D" id="3.40.50.300">
    <property type="entry name" value="P-loop containing nucleotide triphosphate hydrolases"/>
    <property type="match status" value="1"/>
</dbReference>
<dbReference type="GO" id="GO:0005829">
    <property type="term" value="C:cytosol"/>
    <property type="evidence" value="ECO:0007669"/>
    <property type="project" value="TreeGrafter"/>
</dbReference>
<evidence type="ECO:0000259" key="1">
    <source>
        <dbReference type="Pfam" id="PF04851"/>
    </source>
</evidence>
<sequence>MSRIATVNVSIMASCGKTLLEHYSPDEVHEAVPEYETSWQDTSGKQRFKIPFCYSTNGREYRAAMKTKAASGIATCVIPAICRKPLPEWHRPEELLEMLGSEPQKQNQWFADNPGMSELGLRYYQEDAVRAVEKAIVKGQQEILLAMATGTG</sequence>
<dbReference type="GO" id="GO:0016787">
    <property type="term" value="F:hydrolase activity"/>
    <property type="evidence" value="ECO:0007669"/>
    <property type="project" value="InterPro"/>
</dbReference>
<dbReference type="PANTHER" id="PTHR47396:SF1">
    <property type="entry name" value="ATP-DEPENDENT HELICASE IRC3-RELATED"/>
    <property type="match status" value="1"/>
</dbReference>
<protein>
    <submittedName>
        <fullName evidence="2">Type I restriction enzyme EcoKI subunit R</fullName>
    </submittedName>
</protein>
<dbReference type="InterPro" id="IPR050742">
    <property type="entry name" value="Helicase_Restrict-Modif_Enz"/>
</dbReference>
<dbReference type="GO" id="GO:0005524">
    <property type="term" value="F:ATP binding"/>
    <property type="evidence" value="ECO:0007669"/>
    <property type="project" value="InterPro"/>
</dbReference>
<dbReference type="PANTHER" id="PTHR47396">
    <property type="entry name" value="TYPE I RESTRICTION ENZYME ECOKI R PROTEIN"/>
    <property type="match status" value="1"/>
</dbReference>
<dbReference type="EMBL" id="UGED01000005">
    <property type="protein sequence ID" value="STL27108.1"/>
    <property type="molecule type" value="Genomic_DNA"/>
</dbReference>
<proteinExistence type="predicted"/>
<dbReference type="Pfam" id="PF04851">
    <property type="entry name" value="ResIII"/>
    <property type="match status" value="1"/>
</dbReference>
<dbReference type="InterPro" id="IPR027417">
    <property type="entry name" value="P-loop_NTPase"/>
</dbReference>
<organism evidence="2 3">
    <name type="scientific">Escherichia coli</name>
    <dbReference type="NCBI Taxonomy" id="562"/>
    <lineage>
        <taxon>Bacteria</taxon>
        <taxon>Pseudomonadati</taxon>
        <taxon>Pseudomonadota</taxon>
        <taxon>Gammaproteobacteria</taxon>
        <taxon>Enterobacterales</taxon>
        <taxon>Enterobacteriaceae</taxon>
        <taxon>Escherichia</taxon>
    </lineage>
</organism>
<dbReference type="InterPro" id="IPR006935">
    <property type="entry name" value="Helicase/UvrB_N"/>
</dbReference>
<evidence type="ECO:0000313" key="2">
    <source>
        <dbReference type="EMBL" id="STL27108.1"/>
    </source>
</evidence>
<dbReference type="Proteomes" id="UP000254052">
    <property type="component" value="Unassembled WGS sequence"/>
</dbReference>
<feature type="domain" description="Helicase/UvrB N-terminal" evidence="1">
    <location>
        <begin position="119"/>
        <end position="152"/>
    </location>
</feature>
<gene>
    <name evidence="2" type="primary">hsdR_4</name>
    <name evidence="2" type="ORF">NCTC9962_01546</name>
</gene>
<reference evidence="2 3" key="1">
    <citation type="submission" date="2018-06" db="EMBL/GenBank/DDBJ databases">
        <authorList>
            <consortium name="Pathogen Informatics"/>
            <person name="Doyle S."/>
        </authorList>
    </citation>
    <scope>NUCLEOTIDE SEQUENCE [LARGE SCALE GENOMIC DNA]</scope>
    <source>
        <strain evidence="2 3">NCTC9962</strain>
    </source>
</reference>
<dbReference type="AlphaFoldDB" id="A0A377ANL2"/>